<dbReference type="AlphaFoldDB" id="A0A848CY58"/>
<dbReference type="SUPFAM" id="SSF55729">
    <property type="entry name" value="Acyl-CoA N-acyltransferases (Nat)"/>
    <property type="match status" value="1"/>
</dbReference>
<gene>
    <name evidence="2" type="ORF">HF838_20780</name>
</gene>
<dbReference type="InterPro" id="IPR000182">
    <property type="entry name" value="GNAT_dom"/>
</dbReference>
<accession>A0A848CY58</accession>
<comment type="caution">
    <text evidence="2">The sequence shown here is derived from an EMBL/GenBank/DDBJ whole genome shotgun (WGS) entry which is preliminary data.</text>
</comment>
<protein>
    <submittedName>
        <fullName evidence="2">GNAT family N-acetyltransferase</fullName>
    </submittedName>
</protein>
<keyword evidence="2" id="KW-0808">Transferase</keyword>
<evidence type="ECO:0000259" key="1">
    <source>
        <dbReference type="Pfam" id="PF00583"/>
    </source>
</evidence>
<reference evidence="2 3" key="1">
    <citation type="submission" date="2020-04" db="EMBL/GenBank/DDBJ databases">
        <authorList>
            <person name="Hitch T.C.A."/>
            <person name="Wylensek D."/>
            <person name="Clavel T."/>
        </authorList>
    </citation>
    <scope>NUCLEOTIDE SEQUENCE [LARGE SCALE GENOMIC DNA]</scope>
    <source>
        <strain evidence="2 3">WB01_D5_05</strain>
    </source>
</reference>
<feature type="domain" description="N-acetyltransferase" evidence="1">
    <location>
        <begin position="7"/>
        <end position="59"/>
    </location>
</feature>
<dbReference type="InterPro" id="IPR016181">
    <property type="entry name" value="Acyl_CoA_acyltransferase"/>
</dbReference>
<evidence type="ECO:0000313" key="3">
    <source>
        <dbReference type="Proteomes" id="UP000561326"/>
    </source>
</evidence>
<dbReference type="EMBL" id="JABAGO010000051">
    <property type="protein sequence ID" value="NMF00664.1"/>
    <property type="molecule type" value="Genomic_DNA"/>
</dbReference>
<organism evidence="2 3">
    <name type="scientific">Aneurinibacillus aneurinilyticus</name>
    <name type="common">Bacillus aneurinolyticus</name>
    <dbReference type="NCBI Taxonomy" id="1391"/>
    <lineage>
        <taxon>Bacteria</taxon>
        <taxon>Bacillati</taxon>
        <taxon>Bacillota</taxon>
        <taxon>Bacilli</taxon>
        <taxon>Bacillales</taxon>
        <taxon>Paenibacillaceae</taxon>
        <taxon>Aneurinibacillus group</taxon>
        <taxon>Aneurinibacillus</taxon>
    </lineage>
</organism>
<dbReference type="Proteomes" id="UP000561326">
    <property type="component" value="Unassembled WGS sequence"/>
</dbReference>
<proteinExistence type="predicted"/>
<dbReference type="Gene3D" id="3.40.630.30">
    <property type="match status" value="1"/>
</dbReference>
<evidence type="ECO:0000313" key="2">
    <source>
        <dbReference type="EMBL" id="NMF00664.1"/>
    </source>
</evidence>
<dbReference type="Pfam" id="PF00583">
    <property type="entry name" value="Acetyltransf_1"/>
    <property type="match status" value="1"/>
</dbReference>
<name>A0A848CY58_ANEAE</name>
<dbReference type="CDD" id="cd04301">
    <property type="entry name" value="NAT_SF"/>
    <property type="match status" value="1"/>
</dbReference>
<dbReference type="GO" id="GO:0016747">
    <property type="term" value="F:acyltransferase activity, transferring groups other than amino-acyl groups"/>
    <property type="evidence" value="ECO:0007669"/>
    <property type="project" value="InterPro"/>
</dbReference>
<sequence length="61" mass="7008">MRFFPAIKLHYIGIDARYREQGYGQELMDEVFDICQEIARLSGCVFLTLEALNSAVGFYVV</sequence>